<keyword evidence="4" id="KW-1185">Reference proteome</keyword>
<sequence>MLRLLLLLLFAMPAAAQEIPACNQDRVGAVACMSGKLCACGYQRGGSVSGRPDGYRWDCGALRPACGEALAPAAQGQPLPMPQLYLTVPPPGEAPMPPGAPFPPMTPWPR</sequence>
<feature type="region of interest" description="Disordered" evidence="1">
    <location>
        <begin position="82"/>
        <end position="110"/>
    </location>
</feature>
<proteinExistence type="predicted"/>
<dbReference type="Proteomes" id="UP000245765">
    <property type="component" value="Unassembled WGS sequence"/>
</dbReference>
<feature type="compositionally biased region" description="Pro residues" evidence="1">
    <location>
        <begin position="88"/>
        <end position="110"/>
    </location>
</feature>
<comment type="caution">
    <text evidence="3">The sequence shown here is derived from an EMBL/GenBank/DDBJ whole genome shotgun (WGS) entry which is preliminary data.</text>
</comment>
<protein>
    <submittedName>
        <fullName evidence="3">Uncharacterized protein</fullName>
    </submittedName>
</protein>
<evidence type="ECO:0000256" key="2">
    <source>
        <dbReference type="SAM" id="SignalP"/>
    </source>
</evidence>
<feature type="chain" id="PRO_5016327246" evidence="2">
    <location>
        <begin position="17"/>
        <end position="110"/>
    </location>
</feature>
<evidence type="ECO:0000313" key="3">
    <source>
        <dbReference type="EMBL" id="PWS38018.1"/>
    </source>
</evidence>
<dbReference type="AlphaFoldDB" id="A0A317FK50"/>
<dbReference type="OrthoDB" id="8482186at2"/>
<feature type="signal peptide" evidence="2">
    <location>
        <begin position="1"/>
        <end position="16"/>
    </location>
</feature>
<evidence type="ECO:0000313" key="4">
    <source>
        <dbReference type="Proteomes" id="UP000245765"/>
    </source>
</evidence>
<reference evidence="4" key="1">
    <citation type="submission" date="2018-05" db="EMBL/GenBank/DDBJ databases">
        <authorList>
            <person name="Du Z."/>
            <person name="Wang X."/>
        </authorList>
    </citation>
    <scope>NUCLEOTIDE SEQUENCE [LARGE SCALE GENOMIC DNA]</scope>
    <source>
        <strain evidence="4">CQN31</strain>
    </source>
</reference>
<name>A0A317FK50_9PROT</name>
<dbReference type="EMBL" id="QGNA01000001">
    <property type="protein sequence ID" value="PWS38018.1"/>
    <property type="molecule type" value="Genomic_DNA"/>
</dbReference>
<organism evidence="3 4">
    <name type="scientific">Falsiroseomonas bella</name>
    <dbReference type="NCBI Taxonomy" id="2184016"/>
    <lineage>
        <taxon>Bacteria</taxon>
        <taxon>Pseudomonadati</taxon>
        <taxon>Pseudomonadota</taxon>
        <taxon>Alphaproteobacteria</taxon>
        <taxon>Acetobacterales</taxon>
        <taxon>Roseomonadaceae</taxon>
        <taxon>Falsiroseomonas</taxon>
    </lineage>
</organism>
<evidence type="ECO:0000256" key="1">
    <source>
        <dbReference type="SAM" id="MobiDB-lite"/>
    </source>
</evidence>
<accession>A0A317FK50</accession>
<keyword evidence="2" id="KW-0732">Signal</keyword>
<dbReference type="RefSeq" id="WP_109868640.1">
    <property type="nucleotide sequence ID" value="NZ_QGNA01000001.1"/>
</dbReference>
<gene>
    <name evidence="3" type="ORF">DFH01_01520</name>
</gene>